<gene>
    <name evidence="2" type="ORF">ACFFVB_06545</name>
</gene>
<dbReference type="EMBL" id="JBHMEZ010000003">
    <property type="protein sequence ID" value="MFB9052737.1"/>
    <property type="molecule type" value="Genomic_DNA"/>
</dbReference>
<organism evidence="2 3">
    <name type="scientific">Formosa undariae</name>
    <dbReference type="NCBI Taxonomy" id="1325436"/>
    <lineage>
        <taxon>Bacteria</taxon>
        <taxon>Pseudomonadati</taxon>
        <taxon>Bacteroidota</taxon>
        <taxon>Flavobacteriia</taxon>
        <taxon>Flavobacteriales</taxon>
        <taxon>Flavobacteriaceae</taxon>
        <taxon>Formosa</taxon>
    </lineage>
</organism>
<comment type="caution">
    <text evidence="2">The sequence shown here is derived from an EMBL/GenBank/DDBJ whole genome shotgun (WGS) entry which is preliminary data.</text>
</comment>
<name>A0ABV5EZZ4_9FLAO</name>
<evidence type="ECO:0000313" key="2">
    <source>
        <dbReference type="EMBL" id="MFB9052737.1"/>
    </source>
</evidence>
<dbReference type="InterPro" id="IPR017850">
    <property type="entry name" value="Alkaline_phosphatase_core_sf"/>
</dbReference>
<dbReference type="SMART" id="SM00758">
    <property type="entry name" value="PA14"/>
    <property type="match status" value="1"/>
</dbReference>
<dbReference type="Gene3D" id="3.90.182.10">
    <property type="entry name" value="Toxin - Anthrax Protective Antigen,domain 1"/>
    <property type="match status" value="1"/>
</dbReference>
<protein>
    <submittedName>
        <fullName evidence="2">Sulfatase-like hydrolase/transferase</fullName>
    </submittedName>
</protein>
<accession>A0ABV5EZZ4</accession>
<dbReference type="InterPro" id="IPR037524">
    <property type="entry name" value="PA14/GLEYA"/>
</dbReference>
<sequence length="702" mass="78733">MALRKIIIITLIWSFGLGFSKIQAQNSIGKSNANQKPNIIFILTDDLGYGDIGIFFQNEYANEKGAVHPREFTPVLDKMGQEGALLTQQYAPAPVCAPSRASLMLGRSQGHSNIRDNQFDKAIDNNHTLASVMRKSGYATAAIGKWGMQGKEGSAPNWTAHPLNRGFDYYLGYMRHGDGHEHYPKEGIYRGAKEVYENRKEISQDLDKCYTGDLWTAAAKKWIVDHKQSIEAEKPFFMFLAYDTPHAVLELPTQAYPKGGGLKGGLQWTGKPGQMINTASGTPDSWMHPDYANATFDDDENASTPEVSWPDVNKRYATSIRRIDNAVGDLIQLLKDLNIDENTMVVFTSDNGPSLESYLKDEPISPTFFSSYGPFDGVKRDCLEGGLRVPTIARWPGHIPVGNVINTPSIFYDWMPTFSDMAGLPAPAISDGISLLPSLLKQGEQTESQIYVEYFQKGKTPGFDKFGVENRGRQRNQMQMIRVGDLVGVRYDIKSQNDNFEIYDVIKDPQQSKDLASTPEMQKMQQHMKDKVLQSRMPNNTALRPYDNALVPAVLESNIKKGVQWKGYFGNFPWVPQVTTLTPAAEGIMDSPNTETKAQNEYDTMYYEGFIRVPKDGDYTFYVTANNSAVLRIHNALVIDADYEYFQNVPKSGEIKLKAGLHPYRLYFNKGDKKKPALKLEWKGPGIAKEKVPASSFFVMKD</sequence>
<dbReference type="PANTHER" id="PTHR43751:SF3">
    <property type="entry name" value="SULFATASE N-TERMINAL DOMAIN-CONTAINING PROTEIN"/>
    <property type="match status" value="1"/>
</dbReference>
<evidence type="ECO:0000259" key="1">
    <source>
        <dbReference type="PROSITE" id="PS51820"/>
    </source>
</evidence>
<dbReference type="SUPFAM" id="SSF53649">
    <property type="entry name" value="Alkaline phosphatase-like"/>
    <property type="match status" value="1"/>
</dbReference>
<dbReference type="Gene3D" id="3.40.720.10">
    <property type="entry name" value="Alkaline Phosphatase, subunit A"/>
    <property type="match status" value="1"/>
</dbReference>
<dbReference type="Pfam" id="PF00884">
    <property type="entry name" value="Sulfatase"/>
    <property type="match status" value="1"/>
</dbReference>
<proteinExistence type="predicted"/>
<dbReference type="CDD" id="cd16145">
    <property type="entry name" value="ARS_like"/>
    <property type="match status" value="1"/>
</dbReference>
<evidence type="ECO:0000313" key="3">
    <source>
        <dbReference type="Proteomes" id="UP001589605"/>
    </source>
</evidence>
<dbReference type="PROSITE" id="PS51820">
    <property type="entry name" value="PA14"/>
    <property type="match status" value="1"/>
</dbReference>
<reference evidence="2 3" key="1">
    <citation type="submission" date="2024-09" db="EMBL/GenBank/DDBJ databases">
        <authorList>
            <person name="Sun Q."/>
            <person name="Mori K."/>
        </authorList>
    </citation>
    <scope>NUCLEOTIDE SEQUENCE [LARGE SCALE GENOMIC DNA]</scope>
    <source>
        <strain evidence="2 3">CECT 8286</strain>
    </source>
</reference>
<dbReference type="Proteomes" id="UP001589605">
    <property type="component" value="Unassembled WGS sequence"/>
</dbReference>
<dbReference type="InterPro" id="IPR000917">
    <property type="entry name" value="Sulfatase_N"/>
</dbReference>
<keyword evidence="3" id="KW-1185">Reference proteome</keyword>
<dbReference type="InterPro" id="IPR052701">
    <property type="entry name" value="GAG_Ulvan_Degrading_Sulfatases"/>
</dbReference>
<dbReference type="InterPro" id="IPR011658">
    <property type="entry name" value="PA14_dom"/>
</dbReference>
<feature type="domain" description="PA14" evidence="1">
    <location>
        <begin position="558"/>
        <end position="696"/>
    </location>
</feature>
<dbReference type="SUPFAM" id="SSF56988">
    <property type="entry name" value="Anthrax protective antigen"/>
    <property type="match status" value="1"/>
</dbReference>
<dbReference type="RefSeq" id="WP_382381917.1">
    <property type="nucleotide sequence ID" value="NZ_JBHMEZ010000003.1"/>
</dbReference>
<dbReference type="Pfam" id="PF07691">
    <property type="entry name" value="PA14"/>
    <property type="match status" value="1"/>
</dbReference>
<dbReference type="PANTHER" id="PTHR43751">
    <property type="entry name" value="SULFATASE"/>
    <property type="match status" value="1"/>
</dbReference>